<evidence type="ECO:0000313" key="1">
    <source>
        <dbReference type="EMBL" id="CAA9429330.1"/>
    </source>
</evidence>
<evidence type="ECO:0008006" key="2">
    <source>
        <dbReference type="Google" id="ProtNLM"/>
    </source>
</evidence>
<accession>A0A6J4PYB4</accession>
<dbReference type="EMBL" id="CADCVD010000022">
    <property type="protein sequence ID" value="CAA9429330.1"/>
    <property type="molecule type" value="Genomic_DNA"/>
</dbReference>
<organism evidence="1">
    <name type="scientific">uncultured Rubrobacteraceae bacterium</name>
    <dbReference type="NCBI Taxonomy" id="349277"/>
    <lineage>
        <taxon>Bacteria</taxon>
        <taxon>Bacillati</taxon>
        <taxon>Actinomycetota</taxon>
        <taxon>Rubrobacteria</taxon>
        <taxon>Rubrobacterales</taxon>
        <taxon>Rubrobacteraceae</taxon>
        <taxon>environmental samples</taxon>
    </lineage>
</organism>
<gene>
    <name evidence="1" type="ORF">AVDCRST_MAG37-476</name>
</gene>
<name>A0A6J4PYB4_9ACTN</name>
<dbReference type="AlphaFoldDB" id="A0A6J4PYB4"/>
<sequence length="147" mass="16155">MTQMNGKKPKPGPSRRITEEEVCLACAAFLITHEGCGQDVKLAKLADTIVCYCDLCNDTRIFWVTVRTDPLYKVYLQRNRTAVPQSCPCRALCIAYTSSTRTGGGVLPRVHALSQTEIGKRLGLPQRKVSRIIASSVKSLKETLGGQ</sequence>
<proteinExistence type="predicted"/>
<protein>
    <recommendedName>
        <fullName evidence="2">RNA polymerase sigma-70 region 4 domain-containing protein</fullName>
    </recommendedName>
</protein>
<reference evidence="1" key="1">
    <citation type="submission" date="2020-02" db="EMBL/GenBank/DDBJ databases">
        <authorList>
            <person name="Meier V. D."/>
        </authorList>
    </citation>
    <scope>NUCLEOTIDE SEQUENCE</scope>
    <source>
        <strain evidence="1">AVDCRST_MAG37</strain>
    </source>
</reference>